<feature type="compositionally biased region" description="Low complexity" evidence="1">
    <location>
        <begin position="28"/>
        <end position="43"/>
    </location>
</feature>
<dbReference type="GO" id="GO:0005524">
    <property type="term" value="F:ATP binding"/>
    <property type="evidence" value="ECO:0007669"/>
    <property type="project" value="InterPro"/>
</dbReference>
<accession>A0A058ZFE0</accession>
<evidence type="ECO:0000313" key="4">
    <source>
        <dbReference type="Proteomes" id="UP000030693"/>
    </source>
</evidence>
<dbReference type="InterPro" id="IPR051681">
    <property type="entry name" value="Ser/Thr_Kinases-Pseudokinases"/>
</dbReference>
<dbReference type="OrthoDB" id="346907at2759"/>
<evidence type="ECO:0000313" key="3">
    <source>
        <dbReference type="EMBL" id="KCV73069.1"/>
    </source>
</evidence>
<dbReference type="STRING" id="691883.A0A058ZFE0"/>
<keyword evidence="3" id="KW-0418">Kinase</keyword>
<feature type="compositionally biased region" description="Low complexity" evidence="1">
    <location>
        <begin position="903"/>
        <end position="913"/>
    </location>
</feature>
<dbReference type="Gene3D" id="3.30.200.20">
    <property type="entry name" value="Phosphorylase Kinase, domain 1"/>
    <property type="match status" value="1"/>
</dbReference>
<dbReference type="InterPro" id="IPR008271">
    <property type="entry name" value="Ser/Thr_kinase_AS"/>
</dbReference>
<feature type="compositionally biased region" description="Basic and acidic residues" evidence="1">
    <location>
        <begin position="606"/>
        <end position="615"/>
    </location>
</feature>
<feature type="compositionally biased region" description="Low complexity" evidence="1">
    <location>
        <begin position="222"/>
        <end position="232"/>
    </location>
</feature>
<dbReference type="AlphaFoldDB" id="A0A058ZFE0"/>
<dbReference type="SMART" id="SM00220">
    <property type="entry name" value="S_TKc"/>
    <property type="match status" value="1"/>
</dbReference>
<reference evidence="3" key="1">
    <citation type="submission" date="2013-04" db="EMBL/GenBank/DDBJ databases">
        <title>The Genome Sequence of Fonticula alba ATCC 38817.</title>
        <authorList>
            <consortium name="The Broad Institute Genomics Platform"/>
            <person name="Russ C."/>
            <person name="Cuomo C."/>
            <person name="Burger G."/>
            <person name="Gray M.W."/>
            <person name="Holland P.W.H."/>
            <person name="King N."/>
            <person name="Lang F.B.F."/>
            <person name="Roger A.J."/>
            <person name="Ruiz-Trillo I."/>
            <person name="Brown M."/>
            <person name="Walker B."/>
            <person name="Young S."/>
            <person name="Zeng Q."/>
            <person name="Gargeya S."/>
            <person name="Fitzgerald M."/>
            <person name="Haas B."/>
            <person name="Abouelleil A."/>
            <person name="Allen A.W."/>
            <person name="Alvarado L."/>
            <person name="Arachchi H.M."/>
            <person name="Berlin A.M."/>
            <person name="Chapman S.B."/>
            <person name="Gainer-Dewar J."/>
            <person name="Goldberg J."/>
            <person name="Griggs A."/>
            <person name="Gujja S."/>
            <person name="Hansen M."/>
            <person name="Howarth C."/>
            <person name="Imamovic A."/>
            <person name="Ireland A."/>
            <person name="Larimer J."/>
            <person name="McCowan C."/>
            <person name="Murphy C."/>
            <person name="Pearson M."/>
            <person name="Poon T.W."/>
            <person name="Priest M."/>
            <person name="Roberts A."/>
            <person name="Saif S."/>
            <person name="Shea T."/>
            <person name="Sisk P."/>
            <person name="Sykes S."/>
            <person name="Wortman J."/>
            <person name="Nusbaum C."/>
            <person name="Birren B."/>
        </authorList>
    </citation>
    <scope>NUCLEOTIDE SEQUENCE [LARGE SCALE GENOMIC DNA]</scope>
    <source>
        <strain evidence="3">ATCC 38817</strain>
    </source>
</reference>
<feature type="compositionally biased region" description="Low complexity" evidence="1">
    <location>
        <begin position="941"/>
        <end position="956"/>
    </location>
</feature>
<feature type="compositionally biased region" description="Low complexity" evidence="1">
    <location>
        <begin position="711"/>
        <end position="724"/>
    </location>
</feature>
<dbReference type="InterPro" id="IPR011009">
    <property type="entry name" value="Kinase-like_dom_sf"/>
</dbReference>
<dbReference type="InterPro" id="IPR000719">
    <property type="entry name" value="Prot_kinase_dom"/>
</dbReference>
<dbReference type="PROSITE" id="PS00108">
    <property type="entry name" value="PROTEIN_KINASE_ST"/>
    <property type="match status" value="1"/>
</dbReference>
<dbReference type="RefSeq" id="XP_009492770.1">
    <property type="nucleotide sequence ID" value="XM_009494495.1"/>
</dbReference>
<feature type="compositionally biased region" description="Low complexity" evidence="1">
    <location>
        <begin position="1032"/>
        <end position="1047"/>
    </location>
</feature>
<feature type="domain" description="Protein kinase" evidence="2">
    <location>
        <begin position="307"/>
        <end position="855"/>
    </location>
</feature>
<dbReference type="SUPFAM" id="SSF56112">
    <property type="entry name" value="Protein kinase-like (PK-like)"/>
    <property type="match status" value="1"/>
</dbReference>
<feature type="region of interest" description="Disordered" evidence="1">
    <location>
        <begin position="593"/>
        <end position="626"/>
    </location>
</feature>
<dbReference type="eggNOG" id="KOG0583">
    <property type="taxonomic scope" value="Eukaryota"/>
</dbReference>
<keyword evidence="3" id="KW-0723">Serine/threonine-protein kinase</keyword>
<dbReference type="GeneID" id="20525340"/>
<name>A0A058ZFE0_FONAL</name>
<feature type="region of interest" description="Disordered" evidence="1">
    <location>
        <begin position="660"/>
        <end position="744"/>
    </location>
</feature>
<feature type="compositionally biased region" description="Low complexity" evidence="1">
    <location>
        <begin position="969"/>
        <end position="996"/>
    </location>
</feature>
<dbReference type="EMBL" id="KB932201">
    <property type="protein sequence ID" value="KCV73069.1"/>
    <property type="molecule type" value="Genomic_DNA"/>
</dbReference>
<keyword evidence="4" id="KW-1185">Reference proteome</keyword>
<keyword evidence="3" id="KW-0808">Transferase</keyword>
<feature type="compositionally biased region" description="Low complexity" evidence="1">
    <location>
        <begin position="673"/>
        <end position="704"/>
    </location>
</feature>
<gene>
    <name evidence="3" type="ORF">H696_00615</name>
</gene>
<dbReference type="PANTHER" id="PTHR44329">
    <property type="entry name" value="SERINE/THREONINE-PROTEIN KINASE TNNI3K-RELATED"/>
    <property type="match status" value="1"/>
</dbReference>
<sequence length="1097" mass="114297">MSSFPSSSHSSSSSSLLPGPSRHHNHQAGLVADSAPAAAAAAATPGDMSNETTPPIKALPCHGDAPPPADEDAAAPRHTLVPQGTPTSGAVISSGGPPLLGQPSRYPHTFRLASYSEDERSSHRRRVLQSQLDCPRPDLYLKSRFKTSAQARHHAHHTDDAFASDPGIPPALGPSSAHPEPRARSHSDADASAAMADRHTEPYLRRRSFRDHADAPPGREYSSSSTTSAASSLPGGPWSHLHASGRSPPPRHVSPLPYAPGPDFVSLVHRNLVHLDYRPDPGVRLASSAMPTSSSLLENDEPPVERLVLTKLVGRGSFGSVYLGNRTLAPGPGASESPPTDPPPGDPLARLAVVKLLKPHHLRSANGEVAKAFLREIGLLRMLRHPRIMPLLGSGSRLDADGGEWFYVMPFFEAGSLREWLSLSLFKYLTLEKKIQIAMDLLHAVAYLHSHGVAHRDIKPDNIFIESSQTFRVCLGDFGMVLFVASRSRSADQARLCSLSSAARIRADPVSVAACQAAAATGESHPSGVGDPGLYELADLSASGGARRPGELAVEWRGCGSSPYAAPEVWCGASPGELPSLLATAMVTRLSPTAAGESPTDQQPASDDRPGDGTEPRTGSLDEEALIDGPFRADVWSVGSVLYELFSLETPYRPADPSAFMRNVRDHSPEPLSPSDFSSSSSSLSLYSAAGPDALADSAANDSDPGSPPVGLASISLSGAAGSSTPPPGAFPPPAHPHPHHPHYHHFLQRAPVDIPHQRPIFEELHGPGTPPEPATIAPGHDSSLAGSPPTTAAMGMLLSSSLPDDSTILSSPGSPMSSSEIRCNQWFGLIHDMLAFVPGDRPTAREALERSLQFHLPPGVVVPTADDLADLDAAASATTFATLPGTTGACRMDVRGDEAGTSPAPLASSRAPLPIPSGGGSFPREPLAGPPPRGLPLPPAAGAASTASSSLGLARSARDNAPPVVTGPSADSPPADSPASLHRPPSASPSGGISSRQPAGLAMQPRSSHSPAGTGRGGLVAASTSRPVRRPAATAALYQQQQTPLAERPGFRTGGFSQGGSPPADENPSRASYAQLLRLSAAASRRPHSSRPPPRQ</sequence>
<feature type="compositionally biased region" description="Low complexity" evidence="1">
    <location>
        <begin position="1"/>
        <end position="20"/>
    </location>
</feature>
<protein>
    <submittedName>
        <fullName evidence="3">Serine/threonine protein kinase</fullName>
    </submittedName>
</protein>
<feature type="compositionally biased region" description="Polar residues" evidence="1">
    <location>
        <begin position="82"/>
        <end position="91"/>
    </location>
</feature>
<feature type="region of interest" description="Disordered" evidence="1">
    <location>
        <begin position="761"/>
        <end position="798"/>
    </location>
</feature>
<feature type="region of interest" description="Disordered" evidence="1">
    <location>
        <begin position="1"/>
        <end position="133"/>
    </location>
</feature>
<feature type="region of interest" description="Disordered" evidence="1">
    <location>
        <begin position="150"/>
        <end position="255"/>
    </location>
</feature>
<organism evidence="3">
    <name type="scientific">Fonticula alba</name>
    <name type="common">Slime mold</name>
    <dbReference type="NCBI Taxonomy" id="691883"/>
    <lineage>
        <taxon>Eukaryota</taxon>
        <taxon>Rotosphaerida</taxon>
        <taxon>Fonticulaceae</taxon>
        <taxon>Fonticula</taxon>
    </lineage>
</organism>
<dbReference type="Proteomes" id="UP000030693">
    <property type="component" value="Unassembled WGS sequence"/>
</dbReference>
<dbReference type="PROSITE" id="PS50011">
    <property type="entry name" value="PROTEIN_KINASE_DOM"/>
    <property type="match status" value="1"/>
</dbReference>
<dbReference type="Gene3D" id="1.10.510.10">
    <property type="entry name" value="Transferase(Phosphotransferase) domain 1"/>
    <property type="match status" value="1"/>
</dbReference>
<feature type="compositionally biased region" description="Low complexity" evidence="1">
    <location>
        <begin position="1070"/>
        <end position="1085"/>
    </location>
</feature>
<feature type="compositionally biased region" description="Basic and acidic residues" evidence="1">
    <location>
        <begin position="196"/>
        <end position="214"/>
    </location>
</feature>
<feature type="compositionally biased region" description="Pro residues" evidence="1">
    <location>
        <begin position="725"/>
        <end position="736"/>
    </location>
</feature>
<dbReference type="Pfam" id="PF00069">
    <property type="entry name" value="Pkinase"/>
    <property type="match status" value="1"/>
</dbReference>
<evidence type="ECO:0000256" key="1">
    <source>
        <dbReference type="SAM" id="MobiDB-lite"/>
    </source>
</evidence>
<feature type="region of interest" description="Disordered" evidence="1">
    <location>
        <begin position="886"/>
        <end position="1097"/>
    </location>
</feature>
<feature type="compositionally biased region" description="Basic and acidic residues" evidence="1">
    <location>
        <begin position="179"/>
        <end position="189"/>
    </location>
</feature>
<proteinExistence type="predicted"/>
<dbReference type="GO" id="GO:0004674">
    <property type="term" value="F:protein serine/threonine kinase activity"/>
    <property type="evidence" value="ECO:0007669"/>
    <property type="project" value="UniProtKB-KW"/>
</dbReference>
<evidence type="ECO:0000259" key="2">
    <source>
        <dbReference type="PROSITE" id="PS50011"/>
    </source>
</evidence>
<feature type="compositionally biased region" description="Pro residues" evidence="1">
    <location>
        <begin position="929"/>
        <end position="940"/>
    </location>
</feature>